<dbReference type="Proteomes" id="UP000324222">
    <property type="component" value="Unassembled WGS sequence"/>
</dbReference>
<name>A0A5B7EKH3_PORTR</name>
<dbReference type="AlphaFoldDB" id="A0A5B7EKH3"/>
<organism evidence="1 2">
    <name type="scientific">Portunus trituberculatus</name>
    <name type="common">Swimming crab</name>
    <name type="synonym">Neptunus trituberculatus</name>
    <dbReference type="NCBI Taxonomy" id="210409"/>
    <lineage>
        <taxon>Eukaryota</taxon>
        <taxon>Metazoa</taxon>
        <taxon>Ecdysozoa</taxon>
        <taxon>Arthropoda</taxon>
        <taxon>Crustacea</taxon>
        <taxon>Multicrustacea</taxon>
        <taxon>Malacostraca</taxon>
        <taxon>Eumalacostraca</taxon>
        <taxon>Eucarida</taxon>
        <taxon>Decapoda</taxon>
        <taxon>Pleocyemata</taxon>
        <taxon>Brachyura</taxon>
        <taxon>Eubrachyura</taxon>
        <taxon>Portunoidea</taxon>
        <taxon>Portunidae</taxon>
        <taxon>Portuninae</taxon>
        <taxon>Portunus</taxon>
    </lineage>
</organism>
<gene>
    <name evidence="1" type="ORF">E2C01_026898</name>
</gene>
<reference evidence="1 2" key="1">
    <citation type="submission" date="2019-05" db="EMBL/GenBank/DDBJ databases">
        <title>Another draft genome of Portunus trituberculatus and its Hox gene families provides insights of decapod evolution.</title>
        <authorList>
            <person name="Jeong J.-H."/>
            <person name="Song I."/>
            <person name="Kim S."/>
            <person name="Choi T."/>
            <person name="Kim D."/>
            <person name="Ryu S."/>
            <person name="Kim W."/>
        </authorList>
    </citation>
    <scope>NUCLEOTIDE SEQUENCE [LARGE SCALE GENOMIC DNA]</scope>
    <source>
        <tissue evidence="1">Muscle</tissue>
    </source>
</reference>
<dbReference type="EMBL" id="VSRR010002855">
    <property type="protein sequence ID" value="MPC33543.1"/>
    <property type="molecule type" value="Genomic_DNA"/>
</dbReference>
<evidence type="ECO:0000313" key="2">
    <source>
        <dbReference type="Proteomes" id="UP000324222"/>
    </source>
</evidence>
<sequence>MRQPQLQVLISRPEGSTQHSTTAIADTGAQVCVAGPVLLKILGLSHGQLQQHASLCNLANINLPTLGATSCHFSISGHSTRQDVYFMRSVLQVYLSLTACKALGLVHEDFPHPPPLAVASMVRRVVEAPARHPGQ</sequence>
<dbReference type="OrthoDB" id="2286242at2759"/>
<keyword evidence="2" id="KW-1185">Reference proteome</keyword>
<accession>A0A5B7EKH3</accession>
<proteinExistence type="predicted"/>
<evidence type="ECO:0000313" key="1">
    <source>
        <dbReference type="EMBL" id="MPC33543.1"/>
    </source>
</evidence>
<evidence type="ECO:0008006" key="3">
    <source>
        <dbReference type="Google" id="ProtNLM"/>
    </source>
</evidence>
<comment type="caution">
    <text evidence="1">The sequence shown here is derived from an EMBL/GenBank/DDBJ whole genome shotgun (WGS) entry which is preliminary data.</text>
</comment>
<protein>
    <recommendedName>
        <fullName evidence="3">Peptidase A2 domain-containing protein</fullName>
    </recommendedName>
</protein>